<dbReference type="InterPro" id="IPR001296">
    <property type="entry name" value="Glyco_trans_1"/>
</dbReference>
<accession>A0ABP9V5N8</accession>
<evidence type="ECO:0000259" key="1">
    <source>
        <dbReference type="Pfam" id="PF00534"/>
    </source>
</evidence>
<sequence>MKVLMSAYACEPDKGSEPEVGWKWMSQMAEDHEVIVLTRANNRPVIEAYLDAHPGEASGVRFEYFDLGKRALRLKKRCNLFNWYYILWQYGARNEIKRLVQEQKVDLIHLVTFASFRYPVFLNNADAPVVWGPVGGAELAPWKLLVHRIKLTALFKESVRNVGTYLSSLLVARVDPTINTGGVALASTPGTRAILMSKGIHAELMPTIGVDRLNRPESESKRVSDGAIKFLYVGRLIYMKGVHFLLEALSDPRLSNVQLSIVGDGNERAWLERLAVKLSVDKQVSFVGHVPQHALADIYRQHDVLVVPSMYESGGLTVLEAFAHKLPAIVTEVGGLEMSVDDQCGIRVPVTRGREFVEVLADAMVFYEKNPEMVKCHGERGFLKLIEKYSWKSKKEVMNRCYEQVARSAHGI</sequence>
<proteinExistence type="predicted"/>
<name>A0ABP9V5N8_9BACT</name>
<dbReference type="Gene3D" id="3.40.50.2000">
    <property type="entry name" value="Glycogen Phosphorylase B"/>
    <property type="match status" value="2"/>
</dbReference>
<dbReference type="EMBL" id="BAABRL010000009">
    <property type="protein sequence ID" value="GAA5496667.1"/>
    <property type="molecule type" value="Genomic_DNA"/>
</dbReference>
<feature type="domain" description="Glycosyl transferase family 1" evidence="1">
    <location>
        <begin position="219"/>
        <end position="364"/>
    </location>
</feature>
<keyword evidence="3" id="KW-1185">Reference proteome</keyword>
<dbReference type="SUPFAM" id="SSF53756">
    <property type="entry name" value="UDP-Glycosyltransferase/glycogen phosphorylase"/>
    <property type="match status" value="1"/>
</dbReference>
<reference evidence="2 3" key="1">
    <citation type="submission" date="2024-02" db="EMBL/GenBank/DDBJ databases">
        <title>Rubritalea halochordaticola NBRC 107102.</title>
        <authorList>
            <person name="Ichikawa N."/>
            <person name="Katano-Makiyama Y."/>
            <person name="Hidaka K."/>
        </authorList>
    </citation>
    <scope>NUCLEOTIDE SEQUENCE [LARGE SCALE GENOMIC DNA]</scope>
    <source>
        <strain evidence="2 3">NBRC 107102</strain>
    </source>
</reference>
<dbReference type="InterPro" id="IPR050194">
    <property type="entry name" value="Glycosyltransferase_grp1"/>
</dbReference>
<evidence type="ECO:0000313" key="3">
    <source>
        <dbReference type="Proteomes" id="UP001424741"/>
    </source>
</evidence>
<dbReference type="PANTHER" id="PTHR45947:SF3">
    <property type="entry name" value="SULFOQUINOVOSYL TRANSFERASE SQD2"/>
    <property type="match status" value="1"/>
</dbReference>
<dbReference type="Pfam" id="PF00534">
    <property type="entry name" value="Glycos_transf_1"/>
    <property type="match status" value="1"/>
</dbReference>
<comment type="caution">
    <text evidence="2">The sequence shown here is derived from an EMBL/GenBank/DDBJ whole genome shotgun (WGS) entry which is preliminary data.</text>
</comment>
<gene>
    <name evidence="2" type="primary">mshA_4</name>
    <name evidence="2" type="ORF">Rhal01_02852</name>
</gene>
<dbReference type="Proteomes" id="UP001424741">
    <property type="component" value="Unassembled WGS sequence"/>
</dbReference>
<dbReference type="CDD" id="cd03801">
    <property type="entry name" value="GT4_PimA-like"/>
    <property type="match status" value="1"/>
</dbReference>
<dbReference type="PANTHER" id="PTHR45947">
    <property type="entry name" value="SULFOQUINOVOSYL TRANSFERASE SQD2"/>
    <property type="match status" value="1"/>
</dbReference>
<protein>
    <submittedName>
        <fullName evidence="2">D-inositol-3-phosphate glycosyltransferase</fullName>
    </submittedName>
</protein>
<evidence type="ECO:0000313" key="2">
    <source>
        <dbReference type="EMBL" id="GAA5496667.1"/>
    </source>
</evidence>
<organism evidence="2 3">
    <name type="scientific">Rubritalea halochordaticola</name>
    <dbReference type="NCBI Taxonomy" id="714537"/>
    <lineage>
        <taxon>Bacteria</taxon>
        <taxon>Pseudomonadati</taxon>
        <taxon>Verrucomicrobiota</taxon>
        <taxon>Verrucomicrobiia</taxon>
        <taxon>Verrucomicrobiales</taxon>
        <taxon>Rubritaleaceae</taxon>
        <taxon>Rubritalea</taxon>
    </lineage>
</organism>